<name>A0ABU9GMV3_9GAMM</name>
<dbReference type="Gene3D" id="1.10.3680.10">
    <property type="entry name" value="TerB-like"/>
    <property type="match status" value="1"/>
</dbReference>
<sequence>MMISNIKHFLNKFIADDSPTFDSTFATVCLLCQVGLADQKCTPEEESAIVRSLSKLVNIDKANANELLKIGMNAAKESNSVFDFTSQLVELDAQSRTALIEAMWRVAYADGYLDEMEEALIRKVANLIYVNHSDFIRTKLLVQPA</sequence>
<dbReference type="Pfam" id="PF05099">
    <property type="entry name" value="TerB"/>
    <property type="match status" value="1"/>
</dbReference>
<evidence type="ECO:0000259" key="1">
    <source>
        <dbReference type="Pfam" id="PF05099"/>
    </source>
</evidence>
<dbReference type="SUPFAM" id="SSF158682">
    <property type="entry name" value="TerB-like"/>
    <property type="match status" value="1"/>
</dbReference>
<organism evidence="2 3">
    <name type="scientific">Psychromonas aquatilis</name>
    <dbReference type="NCBI Taxonomy" id="2005072"/>
    <lineage>
        <taxon>Bacteria</taxon>
        <taxon>Pseudomonadati</taxon>
        <taxon>Pseudomonadota</taxon>
        <taxon>Gammaproteobacteria</taxon>
        <taxon>Alteromonadales</taxon>
        <taxon>Psychromonadaceae</taxon>
        <taxon>Psychromonas</taxon>
    </lineage>
</organism>
<dbReference type="Proteomes" id="UP001369082">
    <property type="component" value="Unassembled WGS sequence"/>
</dbReference>
<dbReference type="InterPro" id="IPR007791">
    <property type="entry name" value="DjlA_N"/>
</dbReference>
<proteinExistence type="predicted"/>
<dbReference type="CDD" id="cd07313">
    <property type="entry name" value="terB_like_2"/>
    <property type="match status" value="1"/>
</dbReference>
<protein>
    <submittedName>
        <fullName evidence="2">TerB family tellurite resistance protein</fullName>
    </submittedName>
</protein>
<comment type="caution">
    <text evidence="2">The sequence shown here is derived from an EMBL/GenBank/DDBJ whole genome shotgun (WGS) entry which is preliminary data.</text>
</comment>
<feature type="domain" description="Co-chaperone DjlA N-terminal" evidence="1">
    <location>
        <begin position="25"/>
        <end position="139"/>
    </location>
</feature>
<keyword evidence="3" id="KW-1185">Reference proteome</keyword>
<gene>
    <name evidence="2" type="ORF">V6256_03400</name>
</gene>
<dbReference type="InterPro" id="IPR029024">
    <property type="entry name" value="TerB-like"/>
</dbReference>
<evidence type="ECO:0000313" key="2">
    <source>
        <dbReference type="EMBL" id="MEL0628644.1"/>
    </source>
</evidence>
<dbReference type="RefSeq" id="WP_341596654.1">
    <property type="nucleotide sequence ID" value="NZ_JBAKAZ010000008.1"/>
</dbReference>
<accession>A0ABU9GMV3</accession>
<reference evidence="2 3" key="1">
    <citation type="submission" date="2024-02" db="EMBL/GenBank/DDBJ databases">
        <title>Bacteria isolated from the canopy kelp, Nereocystis luetkeana.</title>
        <authorList>
            <person name="Pfister C.A."/>
            <person name="Younker I.T."/>
            <person name="Light S.H."/>
        </authorList>
    </citation>
    <scope>NUCLEOTIDE SEQUENCE [LARGE SCALE GENOMIC DNA]</scope>
    <source>
        <strain evidence="2 3">TI.1.05</strain>
    </source>
</reference>
<dbReference type="EMBL" id="JBAKAZ010000008">
    <property type="protein sequence ID" value="MEL0628644.1"/>
    <property type="molecule type" value="Genomic_DNA"/>
</dbReference>
<evidence type="ECO:0000313" key="3">
    <source>
        <dbReference type="Proteomes" id="UP001369082"/>
    </source>
</evidence>